<feature type="binding site" evidence="5">
    <location>
        <position position="203"/>
    </location>
    <ligand>
        <name>Zn(2+)</name>
        <dbReference type="ChEBI" id="CHEBI:29105"/>
    </ligand>
</feature>
<dbReference type="PANTHER" id="PTHR20855:SF3">
    <property type="entry name" value="LD03007P"/>
    <property type="match status" value="1"/>
</dbReference>
<keyword evidence="4 6" id="KW-0472">Membrane</keyword>
<feature type="transmembrane region" description="Helical" evidence="6">
    <location>
        <begin position="51"/>
        <end position="73"/>
    </location>
</feature>
<accession>A0AAW2Z112</accession>
<feature type="transmembrane region" description="Helical" evidence="6">
    <location>
        <begin position="20"/>
        <end position="39"/>
    </location>
</feature>
<reference evidence="7 8" key="1">
    <citation type="submission" date="2024-03" db="EMBL/GenBank/DDBJ databases">
        <title>The Acrasis kona genome and developmental transcriptomes reveal deep origins of eukaryotic multicellular pathways.</title>
        <authorList>
            <person name="Sheikh S."/>
            <person name="Fu C.-J."/>
            <person name="Brown M.W."/>
            <person name="Baldauf S.L."/>
        </authorList>
    </citation>
    <scope>NUCLEOTIDE SEQUENCE [LARGE SCALE GENOMIC DNA]</scope>
    <source>
        <strain evidence="7 8">ATCC MYA-3509</strain>
    </source>
</reference>
<keyword evidence="8" id="KW-1185">Reference proteome</keyword>
<organism evidence="7 8">
    <name type="scientific">Acrasis kona</name>
    <dbReference type="NCBI Taxonomy" id="1008807"/>
    <lineage>
        <taxon>Eukaryota</taxon>
        <taxon>Discoba</taxon>
        <taxon>Heterolobosea</taxon>
        <taxon>Tetramitia</taxon>
        <taxon>Eutetramitia</taxon>
        <taxon>Acrasidae</taxon>
        <taxon>Acrasis</taxon>
    </lineage>
</organism>
<feature type="transmembrane region" description="Helical" evidence="6">
    <location>
        <begin position="170"/>
        <end position="193"/>
    </location>
</feature>
<evidence type="ECO:0000256" key="4">
    <source>
        <dbReference type="ARBA" id="ARBA00023136"/>
    </source>
</evidence>
<feature type="binding site" evidence="5">
    <location>
        <position position="207"/>
    </location>
    <ligand>
        <name>Zn(2+)</name>
        <dbReference type="ChEBI" id="CHEBI:29105"/>
    </ligand>
</feature>
<evidence type="ECO:0000256" key="3">
    <source>
        <dbReference type="ARBA" id="ARBA00022989"/>
    </source>
</evidence>
<feature type="transmembrane region" description="Helical" evidence="6">
    <location>
        <begin position="199"/>
        <end position="218"/>
    </location>
</feature>
<keyword evidence="2 6" id="KW-0812">Transmembrane</keyword>
<comment type="subcellular location">
    <subcellularLocation>
        <location evidence="1">Membrane</location>
        <topology evidence="1">Multi-pass membrane protein</topology>
    </subcellularLocation>
</comment>
<dbReference type="InterPro" id="IPR004254">
    <property type="entry name" value="AdipoR/HlyIII-related"/>
</dbReference>
<evidence type="ECO:0008006" key="9">
    <source>
        <dbReference type="Google" id="ProtNLM"/>
    </source>
</evidence>
<feature type="transmembrane region" description="Helical" evidence="6">
    <location>
        <begin position="145"/>
        <end position="163"/>
    </location>
</feature>
<comment type="caution">
    <text evidence="7">The sequence shown here is derived from an EMBL/GenBank/DDBJ whole genome shotgun (WGS) entry which is preliminary data.</text>
</comment>
<feature type="transmembrane region" description="Helical" evidence="6">
    <location>
        <begin position="93"/>
        <end position="114"/>
    </location>
</feature>
<evidence type="ECO:0000313" key="7">
    <source>
        <dbReference type="EMBL" id="KAL0482952.1"/>
    </source>
</evidence>
<dbReference type="EMBL" id="JAOPGA020000917">
    <property type="protein sequence ID" value="KAL0482952.1"/>
    <property type="molecule type" value="Genomic_DNA"/>
</dbReference>
<keyword evidence="5" id="KW-0479">Metal-binding</keyword>
<feature type="binding site" evidence="5">
    <location>
        <position position="71"/>
    </location>
    <ligand>
        <name>Zn(2+)</name>
        <dbReference type="ChEBI" id="CHEBI:29105"/>
    </ligand>
</feature>
<proteinExistence type="predicted"/>
<evidence type="ECO:0000256" key="6">
    <source>
        <dbReference type="SAM" id="Phobius"/>
    </source>
</evidence>
<feature type="transmembrane region" description="Helical" evidence="6">
    <location>
        <begin position="121"/>
        <end position="139"/>
    </location>
</feature>
<protein>
    <recommendedName>
        <fullName evidence="9">Hemolysin III</fullName>
    </recommendedName>
</protein>
<keyword evidence="5" id="KW-0862">Zinc</keyword>
<dbReference type="AlphaFoldDB" id="A0AAW2Z112"/>
<dbReference type="Pfam" id="PF03006">
    <property type="entry name" value="HlyIII"/>
    <property type="match status" value="1"/>
</dbReference>
<dbReference type="GO" id="GO:0016020">
    <property type="term" value="C:membrane"/>
    <property type="evidence" value="ECO:0007669"/>
    <property type="project" value="UniProtKB-SubCell"/>
</dbReference>
<evidence type="ECO:0000256" key="5">
    <source>
        <dbReference type="PIRSR" id="PIRSR604254-1"/>
    </source>
</evidence>
<evidence type="ECO:0000313" key="8">
    <source>
        <dbReference type="Proteomes" id="UP001431209"/>
    </source>
</evidence>
<dbReference type="GO" id="GO:0046872">
    <property type="term" value="F:metal ion binding"/>
    <property type="evidence" value="ECO:0007669"/>
    <property type="project" value="UniProtKB-KW"/>
</dbReference>
<dbReference type="PANTHER" id="PTHR20855">
    <property type="entry name" value="ADIPOR/PROGESTIN RECEPTOR-RELATED"/>
    <property type="match status" value="1"/>
</dbReference>
<gene>
    <name evidence="7" type="ORF">AKO1_014110</name>
</gene>
<evidence type="ECO:0000256" key="2">
    <source>
        <dbReference type="ARBA" id="ARBA00022692"/>
    </source>
</evidence>
<evidence type="ECO:0000256" key="1">
    <source>
        <dbReference type="ARBA" id="ARBA00004141"/>
    </source>
</evidence>
<sequence length="250" mass="27900">MMNTLVDGESYIPTNVEQIANILTHAIPAVVSVAALVHMVQNVVDNTQETIVAWVYGLCMISLFSVSSLYHLSVLTHTLEHKLAQVMQTFDHAFIYIFIAASYTPWLILLEIGVNGLYGKLFCAVIWGIAVFGVARSFLKFGQSIPSLFLYLFMGWIAILIVQPVMKSEIALWGVIELVLGGLVYSAGAIIPFRMDGRIPFAHAIWHLFVVAAAALHFHSVYKYLIGMNNNLYDPESVVITKDYFAHLFE</sequence>
<name>A0AAW2Z112_9EUKA</name>
<keyword evidence="3 6" id="KW-1133">Transmembrane helix</keyword>
<dbReference type="Proteomes" id="UP001431209">
    <property type="component" value="Unassembled WGS sequence"/>
</dbReference>